<dbReference type="Proteomes" id="UP000007077">
    <property type="component" value="Plasmid pHP-187"/>
</dbReference>
<sequence>MHFNSVTGMQAAAFKRANVKALLSSTITMGERTVALRQC</sequence>
<accession>E4PS98</accession>
<dbReference type="HOGENOM" id="CLU_3312411_0_0_6"/>
<reference evidence="2" key="2">
    <citation type="submission" date="2010-02" db="EMBL/GenBank/DDBJ databases">
        <title>Complete genome sequence of Marinobacter adhaerens type strain (HP15).</title>
        <authorList>
            <person name="Gaerdes A.A.M."/>
            <person name="Kaeppel E."/>
            <person name="Shezad A."/>
            <person name="Seebah S."/>
            <person name="Teeling H."/>
            <person name="Yarza P."/>
            <person name="Gloeckner F.O."/>
            <person name="Ullrich M.S."/>
        </authorList>
    </citation>
    <scope>NUCLEOTIDE SEQUENCE [LARGE SCALE GENOMIC DNA]</scope>
    <source>
        <strain evidence="2">DSM 23420 / HP15</strain>
        <plasmid evidence="2">Plasmid pHP-187</plasmid>
    </source>
</reference>
<proteinExistence type="predicted"/>
<evidence type="ECO:0000313" key="1">
    <source>
        <dbReference type="EMBL" id="ADQ00133.1"/>
    </source>
</evidence>
<dbReference type="EMBL" id="CP001980">
    <property type="protein sequence ID" value="ADQ00133.1"/>
    <property type="molecule type" value="Genomic_DNA"/>
</dbReference>
<evidence type="ECO:0000313" key="2">
    <source>
        <dbReference type="Proteomes" id="UP000007077"/>
    </source>
</evidence>
<protein>
    <submittedName>
        <fullName evidence="1">Uncharacterized protein</fullName>
    </submittedName>
</protein>
<dbReference type="KEGG" id="mad:HP15_p187g136"/>
<reference evidence="1 2" key="1">
    <citation type="journal article" date="2010" name="Stand. Genomic Sci.">
        <title>Complete genome sequence of Marinobacter adhaerens type strain (HP15), a diatom-interacting marine microorganism.</title>
        <authorList>
            <person name="Gardes A."/>
            <person name="Kaeppel E."/>
            <person name="Shehzad A."/>
            <person name="Seebah S."/>
            <person name="Teeling H."/>
            <person name="Yarza P."/>
            <person name="Glockner F.O."/>
            <person name="Grossart H.P."/>
            <person name="Ullrich M.S."/>
        </authorList>
    </citation>
    <scope>NUCLEOTIDE SEQUENCE [LARGE SCALE GENOMIC DNA]</scope>
    <source>
        <strain evidence="2">DSM 23420 / HP15</strain>
        <plasmid evidence="2">Plasmid pHP-187</plasmid>
    </source>
</reference>
<geneLocation type="plasmid" evidence="1 2">
    <name>pHP-187</name>
</geneLocation>
<gene>
    <name evidence="1" type="ordered locus">HP15_p187g136</name>
</gene>
<keyword evidence="1" id="KW-0614">Plasmid</keyword>
<organism evidence="1 2">
    <name type="scientific">Marinobacter adhaerens (strain DSM 23420 / HP15)</name>
    <dbReference type="NCBI Taxonomy" id="225937"/>
    <lineage>
        <taxon>Bacteria</taxon>
        <taxon>Pseudomonadati</taxon>
        <taxon>Pseudomonadota</taxon>
        <taxon>Gammaproteobacteria</taxon>
        <taxon>Pseudomonadales</taxon>
        <taxon>Marinobacteraceae</taxon>
        <taxon>Marinobacter</taxon>
    </lineage>
</organism>
<name>E4PS98_MARAH</name>
<dbReference type="AlphaFoldDB" id="E4PS98"/>